<name>A0ABV7LDF4_9HYPH</name>
<evidence type="ECO:0000313" key="3">
    <source>
        <dbReference type="Proteomes" id="UP001595536"/>
    </source>
</evidence>
<dbReference type="PANTHER" id="PTHR30037:SF4">
    <property type="entry name" value="DNA-3-METHYLADENINE GLYCOSYLASE I"/>
    <property type="match status" value="1"/>
</dbReference>
<dbReference type="Pfam" id="PF03352">
    <property type="entry name" value="Adenine_glyco"/>
    <property type="match status" value="1"/>
</dbReference>
<dbReference type="RefSeq" id="WP_376832621.1">
    <property type="nucleotide sequence ID" value="NZ_JBHLWR010000006.1"/>
</dbReference>
<dbReference type="InterPro" id="IPR052891">
    <property type="entry name" value="DNA-3mA_glycosylase"/>
</dbReference>
<evidence type="ECO:0000313" key="2">
    <source>
        <dbReference type="EMBL" id="MFC3265922.1"/>
    </source>
</evidence>
<dbReference type="SUPFAM" id="SSF48150">
    <property type="entry name" value="DNA-glycosylase"/>
    <property type="match status" value="1"/>
</dbReference>
<dbReference type="PANTHER" id="PTHR30037">
    <property type="entry name" value="DNA-3-METHYLADENINE GLYCOSYLASE 1"/>
    <property type="match status" value="1"/>
</dbReference>
<keyword evidence="3" id="KW-1185">Reference proteome</keyword>
<protein>
    <submittedName>
        <fullName evidence="2">DNA-3-methyladenine glycosylase I</fullName>
    </submittedName>
</protein>
<dbReference type="InterPro" id="IPR011257">
    <property type="entry name" value="DNA_glycosylase"/>
</dbReference>
<dbReference type="EMBL" id="JBHRUV010000026">
    <property type="protein sequence ID" value="MFC3265922.1"/>
    <property type="molecule type" value="Genomic_DNA"/>
</dbReference>
<dbReference type="Gene3D" id="1.10.340.30">
    <property type="entry name" value="Hypothetical protein, domain 2"/>
    <property type="match status" value="1"/>
</dbReference>
<dbReference type="InterPro" id="IPR004597">
    <property type="entry name" value="Tag"/>
</dbReference>
<gene>
    <name evidence="2" type="ORF">ACFOEX_06085</name>
</gene>
<organism evidence="2 3">
    <name type="scientific">Camelimonas abortus</name>
    <dbReference type="NCBI Taxonomy" id="1017184"/>
    <lineage>
        <taxon>Bacteria</taxon>
        <taxon>Pseudomonadati</taxon>
        <taxon>Pseudomonadota</taxon>
        <taxon>Alphaproteobacteria</taxon>
        <taxon>Hyphomicrobiales</taxon>
        <taxon>Chelatococcaceae</taxon>
        <taxon>Camelimonas</taxon>
    </lineage>
</organism>
<dbReference type="InterPro" id="IPR005019">
    <property type="entry name" value="Adenine_glyco"/>
</dbReference>
<comment type="caution">
    <text evidence="2">The sequence shown here is derived from an EMBL/GenBank/DDBJ whole genome shotgun (WGS) entry which is preliminary data.</text>
</comment>
<proteinExistence type="predicted"/>
<accession>A0ABV7LDF4</accession>
<dbReference type="Proteomes" id="UP001595536">
    <property type="component" value="Unassembled WGS sequence"/>
</dbReference>
<dbReference type="NCBIfam" id="TIGR00624">
    <property type="entry name" value="tag"/>
    <property type="match status" value="1"/>
</dbReference>
<evidence type="ECO:0000256" key="1">
    <source>
        <dbReference type="SAM" id="MobiDB-lite"/>
    </source>
</evidence>
<sequence length="220" mass="24467">MEAGLLRHPDGLLRCWWPGTDLLYVAYHDGEWGVPEHDDRALFEKLILDGFQAGLSWITILRKREAFRAAFAGFDPERIARFTEADVARLMADPGIVRNRAKIEATVSGARAWLAIQEKTGFARFLWDFVDGVPVQNNLRTRAETPTQSPQSQRMARELKARGFRFCGPTITYAFMQAVGMVNDHLTECHRHDACRACAAGPARRDGPDGPGPAFPDGGG</sequence>
<feature type="region of interest" description="Disordered" evidence="1">
    <location>
        <begin position="200"/>
        <end position="220"/>
    </location>
</feature>
<reference evidence="3" key="1">
    <citation type="journal article" date="2019" name="Int. J. Syst. Evol. Microbiol.">
        <title>The Global Catalogue of Microorganisms (GCM) 10K type strain sequencing project: providing services to taxonomists for standard genome sequencing and annotation.</title>
        <authorList>
            <consortium name="The Broad Institute Genomics Platform"/>
            <consortium name="The Broad Institute Genome Sequencing Center for Infectious Disease"/>
            <person name="Wu L."/>
            <person name="Ma J."/>
        </authorList>
    </citation>
    <scope>NUCLEOTIDE SEQUENCE [LARGE SCALE GENOMIC DNA]</scope>
    <source>
        <strain evidence="3">CCM 7941</strain>
    </source>
</reference>